<dbReference type="Pfam" id="PF01061">
    <property type="entry name" value="ABC2_membrane"/>
    <property type="match status" value="1"/>
</dbReference>
<comment type="similarity">
    <text evidence="2">Belongs to the ABC-2 integral membrane protein family.</text>
</comment>
<keyword evidence="6 9" id="KW-1133">Transmembrane helix</keyword>
<keyword evidence="8 9" id="KW-0472">Membrane</keyword>
<protein>
    <submittedName>
        <fullName evidence="11">ABC transporter permease</fullName>
    </submittedName>
</protein>
<dbReference type="OrthoDB" id="9794365at2"/>
<evidence type="ECO:0000256" key="9">
    <source>
        <dbReference type="SAM" id="Phobius"/>
    </source>
</evidence>
<dbReference type="RefSeq" id="WP_086486566.1">
    <property type="nucleotide sequence ID" value="NZ_MSLT01000001.1"/>
</dbReference>
<keyword evidence="4" id="KW-1003">Cell membrane</keyword>
<feature type="transmembrane region" description="Helical" evidence="9">
    <location>
        <begin position="83"/>
        <end position="102"/>
    </location>
</feature>
<keyword evidence="7" id="KW-0762">Sugar transport</keyword>
<keyword evidence="5 9" id="KW-0812">Transmembrane</keyword>
<evidence type="ECO:0000313" key="11">
    <source>
        <dbReference type="EMBL" id="OUD16166.1"/>
    </source>
</evidence>
<feature type="transmembrane region" description="Helical" evidence="9">
    <location>
        <begin position="52"/>
        <end position="71"/>
    </location>
</feature>
<evidence type="ECO:0000256" key="7">
    <source>
        <dbReference type="ARBA" id="ARBA00023047"/>
    </source>
</evidence>
<organism evidence="11 12">
    <name type="scientific">Thioflexithrix psekupsensis</name>
    <dbReference type="NCBI Taxonomy" id="1570016"/>
    <lineage>
        <taxon>Bacteria</taxon>
        <taxon>Pseudomonadati</taxon>
        <taxon>Pseudomonadota</taxon>
        <taxon>Gammaproteobacteria</taxon>
        <taxon>Thiotrichales</taxon>
        <taxon>Thioflexithrix</taxon>
    </lineage>
</organism>
<evidence type="ECO:0000256" key="1">
    <source>
        <dbReference type="ARBA" id="ARBA00004651"/>
    </source>
</evidence>
<sequence length="272" mass="31477">MAIHNFIQRYGNATWTGLKMPLQLAWRHRDLLHLLVKRDIVTRTSGTVLGHLWLLLQPALQVIGFWFLLDVVLQIKFPNNVPFLDYFLLGILAWLFISEVLNRSLNVLREFGGLYQRTVFPIAILPLMSLLLPSLLYASVLMIMLFIMYDWTFLPLGLVSIFSLAVWLIPICYILAIIGLFLKDIAQFFPFAISVTLYVTPVMYMPQSLPDSMQWLLYVNPAADIMALLHAMIQGLDWQWSNIVRLVVIWLLLLGPAWVLFRRAEPHIRESL</sequence>
<evidence type="ECO:0000256" key="6">
    <source>
        <dbReference type="ARBA" id="ARBA00022989"/>
    </source>
</evidence>
<dbReference type="GO" id="GO:0140359">
    <property type="term" value="F:ABC-type transporter activity"/>
    <property type="evidence" value="ECO:0007669"/>
    <property type="project" value="InterPro"/>
</dbReference>
<feature type="transmembrane region" description="Helical" evidence="9">
    <location>
        <begin position="242"/>
        <end position="261"/>
    </location>
</feature>
<proteinExistence type="inferred from homology"/>
<evidence type="ECO:0000256" key="2">
    <source>
        <dbReference type="ARBA" id="ARBA00007783"/>
    </source>
</evidence>
<evidence type="ECO:0000313" key="12">
    <source>
        <dbReference type="Proteomes" id="UP000194798"/>
    </source>
</evidence>
<dbReference type="GO" id="GO:0005886">
    <property type="term" value="C:plasma membrane"/>
    <property type="evidence" value="ECO:0007669"/>
    <property type="project" value="UniProtKB-SubCell"/>
</dbReference>
<accession>A0A251XBQ9</accession>
<evidence type="ECO:0000256" key="8">
    <source>
        <dbReference type="ARBA" id="ARBA00023136"/>
    </source>
</evidence>
<feature type="transmembrane region" description="Helical" evidence="9">
    <location>
        <begin position="188"/>
        <end position="205"/>
    </location>
</feature>
<dbReference type="PANTHER" id="PTHR30413:SF10">
    <property type="entry name" value="CAPSULE POLYSACCHARIDE EXPORT INNER-MEMBRANE PROTEIN CTRC"/>
    <property type="match status" value="1"/>
</dbReference>
<evidence type="ECO:0000259" key="10">
    <source>
        <dbReference type="Pfam" id="PF01061"/>
    </source>
</evidence>
<keyword evidence="12" id="KW-1185">Reference proteome</keyword>
<dbReference type="Proteomes" id="UP000194798">
    <property type="component" value="Unassembled WGS sequence"/>
</dbReference>
<keyword evidence="7" id="KW-0625">Polysaccharide transport</keyword>
<feature type="transmembrane region" description="Helical" evidence="9">
    <location>
        <begin position="156"/>
        <end position="182"/>
    </location>
</feature>
<comment type="subcellular location">
    <subcellularLocation>
        <location evidence="1">Cell membrane</location>
        <topology evidence="1">Multi-pass membrane protein</topology>
    </subcellularLocation>
</comment>
<feature type="domain" description="ABC-2 type transporter transmembrane" evidence="10">
    <location>
        <begin position="32"/>
        <end position="223"/>
    </location>
</feature>
<dbReference type="InterPro" id="IPR013525">
    <property type="entry name" value="ABC2_TM"/>
</dbReference>
<comment type="caution">
    <text evidence="11">The sequence shown here is derived from an EMBL/GenBank/DDBJ whole genome shotgun (WGS) entry which is preliminary data.</text>
</comment>
<keyword evidence="3" id="KW-0813">Transport</keyword>
<feature type="transmembrane region" description="Helical" evidence="9">
    <location>
        <begin position="122"/>
        <end position="149"/>
    </location>
</feature>
<gene>
    <name evidence="11" type="ORF">TPSD3_00105</name>
</gene>
<dbReference type="PANTHER" id="PTHR30413">
    <property type="entry name" value="INNER MEMBRANE TRANSPORT PERMEASE"/>
    <property type="match status" value="1"/>
</dbReference>
<dbReference type="GO" id="GO:0015774">
    <property type="term" value="P:polysaccharide transport"/>
    <property type="evidence" value="ECO:0007669"/>
    <property type="project" value="UniProtKB-KW"/>
</dbReference>
<evidence type="ECO:0000256" key="5">
    <source>
        <dbReference type="ARBA" id="ARBA00022692"/>
    </source>
</evidence>
<dbReference type="GO" id="GO:0015920">
    <property type="term" value="P:lipopolysaccharide transport"/>
    <property type="evidence" value="ECO:0007669"/>
    <property type="project" value="TreeGrafter"/>
</dbReference>
<evidence type="ECO:0000256" key="4">
    <source>
        <dbReference type="ARBA" id="ARBA00022475"/>
    </source>
</evidence>
<dbReference type="AlphaFoldDB" id="A0A251XBQ9"/>
<name>A0A251XBQ9_9GAMM</name>
<reference evidence="11 12" key="1">
    <citation type="submission" date="2016-12" db="EMBL/GenBank/DDBJ databases">
        <title>Thioflexothrix psekupsii D3 genome sequencing and assembly.</title>
        <authorList>
            <person name="Fomenkov A."/>
            <person name="Vincze T."/>
            <person name="Grabovich M."/>
            <person name="Anton B.P."/>
            <person name="Dubinina G."/>
            <person name="Orlova M."/>
            <person name="Belousova E."/>
            <person name="Roberts R.J."/>
        </authorList>
    </citation>
    <scope>NUCLEOTIDE SEQUENCE [LARGE SCALE GENOMIC DNA]</scope>
    <source>
        <strain evidence="11">D3</strain>
    </source>
</reference>
<dbReference type="EMBL" id="MSLT01000001">
    <property type="protein sequence ID" value="OUD16166.1"/>
    <property type="molecule type" value="Genomic_DNA"/>
</dbReference>
<evidence type="ECO:0000256" key="3">
    <source>
        <dbReference type="ARBA" id="ARBA00022448"/>
    </source>
</evidence>